<evidence type="ECO:0000313" key="1">
    <source>
        <dbReference type="EMBL" id="PLC46331.1"/>
    </source>
</evidence>
<accession>A0AB38Q3I1</accession>
<gene>
    <name evidence="1" type="ORF">C0Q90_07415</name>
</gene>
<dbReference type="KEGG" id="lcs:LCBD_2538"/>
<dbReference type="EMBL" id="PKQJ01000007">
    <property type="protein sequence ID" value="PLC46331.1"/>
    <property type="molecule type" value="Genomic_DNA"/>
</dbReference>
<name>A0AB38Q3I1_LACPA</name>
<proteinExistence type="predicted"/>
<dbReference type="Proteomes" id="UP000234512">
    <property type="component" value="Unassembled WGS sequence"/>
</dbReference>
<sequence length="58" mass="7039">MRFYFLTLIKKALKILTSQPPLFTEKCCFHRLKRRHHLQKTPCFSIDIFTEKANDKKQ</sequence>
<protein>
    <submittedName>
        <fullName evidence="1">Uncharacterized protein</fullName>
    </submittedName>
</protein>
<comment type="caution">
    <text evidence="1">The sequence shown here is derived from an EMBL/GenBank/DDBJ whole genome shotgun (WGS) entry which is preliminary data.</text>
</comment>
<evidence type="ECO:0000313" key="2">
    <source>
        <dbReference type="Proteomes" id="UP000234512"/>
    </source>
</evidence>
<reference evidence="1 2" key="1">
    <citation type="journal article" date="2018" name="Genome Announc.">
        <title>Draft Genome Sequence of Lactobacillus paracasei DUP 13076, Which Exhibits Potent Antipathogenic Effects against Salmonella enterica Serovars Enteritidis, Typhimurium, and Heidelberg.</title>
        <authorList>
            <person name="Muyyarikkandy M.S."/>
            <person name="Alqahtani F.H."/>
            <person name="Mandoiu I."/>
            <person name="Amalaradjou M.A."/>
        </authorList>
    </citation>
    <scope>NUCLEOTIDE SEQUENCE [LARGE SCALE GENOMIC DNA]</scope>
    <source>
        <strain evidence="1 2">DUP 13076</strain>
    </source>
</reference>
<organism evidence="1 2">
    <name type="scientific">Lacticaseibacillus paracasei</name>
    <name type="common">Lactobacillus paracasei</name>
    <dbReference type="NCBI Taxonomy" id="1597"/>
    <lineage>
        <taxon>Bacteria</taxon>
        <taxon>Bacillati</taxon>
        <taxon>Bacillota</taxon>
        <taxon>Bacilli</taxon>
        <taxon>Lactobacillales</taxon>
        <taxon>Lactobacillaceae</taxon>
        <taxon>Lacticaseibacillus</taxon>
    </lineage>
</organism>
<dbReference type="AlphaFoldDB" id="A0AB38Q3I1"/>